<evidence type="ECO:0000313" key="3">
    <source>
        <dbReference type="Proteomes" id="UP001174909"/>
    </source>
</evidence>
<protein>
    <submittedName>
        <fullName evidence="2">Transcription factor 25</fullName>
    </submittedName>
</protein>
<keyword evidence="3" id="KW-1185">Reference proteome</keyword>
<feature type="compositionally biased region" description="Basic and acidic residues" evidence="1">
    <location>
        <begin position="113"/>
        <end position="133"/>
    </location>
</feature>
<dbReference type="GO" id="GO:1990112">
    <property type="term" value="C:RQC complex"/>
    <property type="evidence" value="ECO:0007669"/>
    <property type="project" value="TreeGrafter"/>
</dbReference>
<dbReference type="PANTHER" id="PTHR22684">
    <property type="entry name" value="NULP1-RELATED"/>
    <property type="match status" value="1"/>
</dbReference>
<dbReference type="Pfam" id="PF04910">
    <property type="entry name" value="Tcf25"/>
    <property type="match status" value="1"/>
</dbReference>
<dbReference type="AlphaFoldDB" id="A0AA35T544"/>
<organism evidence="2 3">
    <name type="scientific">Geodia barretti</name>
    <name type="common">Barrett's horny sponge</name>
    <dbReference type="NCBI Taxonomy" id="519541"/>
    <lineage>
        <taxon>Eukaryota</taxon>
        <taxon>Metazoa</taxon>
        <taxon>Porifera</taxon>
        <taxon>Demospongiae</taxon>
        <taxon>Heteroscleromorpha</taxon>
        <taxon>Tetractinellida</taxon>
        <taxon>Astrophorina</taxon>
        <taxon>Geodiidae</taxon>
        <taxon>Geodia</taxon>
    </lineage>
</organism>
<accession>A0AA35T544</accession>
<name>A0AA35T544_GEOBA</name>
<dbReference type="Proteomes" id="UP001174909">
    <property type="component" value="Unassembled WGS sequence"/>
</dbReference>
<feature type="compositionally biased region" description="Acidic residues" evidence="1">
    <location>
        <begin position="54"/>
        <end position="69"/>
    </location>
</feature>
<gene>
    <name evidence="2" type="ORF">GBAR_LOCUS23009</name>
</gene>
<feature type="region of interest" description="Disordered" evidence="1">
    <location>
        <begin position="1"/>
        <end position="149"/>
    </location>
</feature>
<dbReference type="InterPro" id="IPR006994">
    <property type="entry name" value="TCF25/Rqc1"/>
</dbReference>
<feature type="compositionally biased region" description="Basic and acidic residues" evidence="1">
    <location>
        <begin position="91"/>
        <end position="104"/>
    </location>
</feature>
<dbReference type="PANTHER" id="PTHR22684:SF0">
    <property type="entry name" value="RIBOSOME QUALITY CONTROL COMPLEX SUBUNIT TCF25"/>
    <property type="match status" value="1"/>
</dbReference>
<feature type="compositionally biased region" description="Acidic residues" evidence="1">
    <location>
        <begin position="134"/>
        <end position="144"/>
    </location>
</feature>
<dbReference type="EMBL" id="CASHTH010003185">
    <property type="protein sequence ID" value="CAI8041372.1"/>
    <property type="molecule type" value="Genomic_DNA"/>
</dbReference>
<reference evidence="2" key="1">
    <citation type="submission" date="2023-03" db="EMBL/GenBank/DDBJ databases">
        <authorList>
            <person name="Steffen K."/>
            <person name="Cardenas P."/>
        </authorList>
    </citation>
    <scope>NUCLEOTIDE SEQUENCE</scope>
</reference>
<evidence type="ECO:0000313" key="2">
    <source>
        <dbReference type="EMBL" id="CAI8041372.1"/>
    </source>
</evidence>
<evidence type="ECO:0000256" key="1">
    <source>
        <dbReference type="SAM" id="MobiDB-lite"/>
    </source>
</evidence>
<comment type="caution">
    <text evidence="2">The sequence shown here is derived from an EMBL/GenBank/DDBJ whole genome shotgun (WGS) entry which is preliminary data.</text>
</comment>
<sequence length="701" mass="79538">MSSRAFRRLNRDADVIRISENAEEGKELEEEPEFISVACKKKTPAANPFALLNESDDAEDESEDKEEELNTLPSKVAKKPRKKKKRRKARVAKEEPEPEPRDSDQESGDEVDVAVREVNKLLGEVGKERRGEREEGEGEGEETESSPVPHSLLKVDRRFLNAENEMRRIFGSKVVRGDQVRQKAHRKVHLRPTVLATPKDTWPKIEKLGLTMQQDGVRDWCQYFHFEHSPAYQKIQLRFWEAVDTFDPNSIAAILHAHPYHVDSLLQMSEVSRLGEDIQMASELIERALCSFESSFHTLFNYTQANCRLDYSRAENRSFFLTLFRHLSYISRRGCHRTALEFCKLLLALNPEKDPLCALLIIDYCAVRGGEYRFLIDLFHAWEPHRNLSQLPNFAFSVPLAMFHSQNREEKEGEGGGETEANKRLQDALLMFPCLLPILLDKCGVTLDPAVTSHSLFTQPIEREPNGLKLLMKLYVERSHSLWKEPEVLTWLEANCRVAVARANDKDPLNTDFRAKAVKRYSRVPRNIYRHILISDLDRVVSALPPDMTQTSINSYDPLPPPDSTCGYERPQIQRGPGAGDVAENPLLLLLRSLLPNYNHMAEGGRQQGGGGGGGVGIGAMIHRHVDRVRQYYEDYYAQHEGEENVPPPPPPPPADLRRERMRELLGGLDDVHQDLMAALRNIVGGLAAPNEHSDSSSSDA</sequence>
<proteinExistence type="predicted"/>
<feature type="compositionally biased region" description="Basic residues" evidence="1">
    <location>
        <begin position="76"/>
        <end position="90"/>
    </location>
</feature>